<comment type="caution">
    <text evidence="2">The sequence shown here is derived from an EMBL/GenBank/DDBJ whole genome shotgun (WGS) entry which is preliminary data.</text>
</comment>
<gene>
    <name evidence="2" type="ORF">HKN21_02400</name>
</gene>
<dbReference type="NCBIfam" id="TIGR01451">
    <property type="entry name" value="B_ant_repeat"/>
    <property type="match status" value="1"/>
</dbReference>
<dbReference type="Proteomes" id="UP000547674">
    <property type="component" value="Unassembled WGS sequence"/>
</dbReference>
<feature type="signal peptide" evidence="1">
    <location>
        <begin position="1"/>
        <end position="27"/>
    </location>
</feature>
<dbReference type="InterPro" id="IPR047589">
    <property type="entry name" value="DUF11_rpt"/>
</dbReference>
<dbReference type="EMBL" id="JABDJR010000084">
    <property type="protein sequence ID" value="NNF05589.1"/>
    <property type="molecule type" value="Genomic_DNA"/>
</dbReference>
<evidence type="ECO:0000256" key="1">
    <source>
        <dbReference type="SAM" id="SignalP"/>
    </source>
</evidence>
<protein>
    <submittedName>
        <fullName evidence="2">DUF11 domain-containing protein</fullName>
    </submittedName>
</protein>
<feature type="chain" id="PRO_5030777471" evidence="1">
    <location>
        <begin position="28"/>
        <end position="356"/>
    </location>
</feature>
<name>A0A7Y2E973_UNCEI</name>
<evidence type="ECO:0000313" key="2">
    <source>
        <dbReference type="EMBL" id="NNF05589.1"/>
    </source>
</evidence>
<sequence>MNPRVSIPILLLVVCGFTFLAPQAAFAAGTLSGVQVDNYATVTYEVSTIPQDTVWSDTASFVVDNKINLNVVCLDGGPVEVIPGSNNQILSFRVTNLGNTVQDYSLASFAAGAAVLFGVTDNFDATTNNIFVDGNGNNTYELTDNGSYIDELAPDDSVTVFILSDIPSTQVDDDGSIHDLWVRTAQGGNAGTEGSVIASDDAAASDIAMTVQTVFCDTLGTYGSDADNDGSFSARCVYEVETATLDVNKTSGVVSDPVNGVTNPKAIPGATIRFTIVVSNLGDTESADTIEVVDAIPANTTFVPGSLTLNSGVLTDNVAADDAGDYNLTNAGAITVDVGTVTAGGLATVTFDVTID</sequence>
<proteinExistence type="predicted"/>
<reference evidence="2 3" key="1">
    <citation type="submission" date="2020-03" db="EMBL/GenBank/DDBJ databases">
        <title>Metabolic flexibility allows generalist bacteria to become dominant in a frequently disturbed ecosystem.</title>
        <authorList>
            <person name="Chen Y.-J."/>
            <person name="Leung P.M."/>
            <person name="Bay S.K."/>
            <person name="Hugenholtz P."/>
            <person name="Kessler A.J."/>
            <person name="Shelley G."/>
            <person name="Waite D.W."/>
            <person name="Cook P.L."/>
            <person name="Greening C."/>
        </authorList>
    </citation>
    <scope>NUCLEOTIDE SEQUENCE [LARGE SCALE GENOMIC DNA]</scope>
    <source>
        <strain evidence="2">SS_bin_28</strain>
    </source>
</reference>
<accession>A0A7Y2E973</accession>
<keyword evidence="1" id="KW-0732">Signal</keyword>
<evidence type="ECO:0000313" key="3">
    <source>
        <dbReference type="Proteomes" id="UP000547674"/>
    </source>
</evidence>
<organism evidence="2 3">
    <name type="scientific">Eiseniibacteriota bacterium</name>
    <dbReference type="NCBI Taxonomy" id="2212470"/>
    <lineage>
        <taxon>Bacteria</taxon>
        <taxon>Candidatus Eiseniibacteriota</taxon>
    </lineage>
</organism>
<dbReference type="AlphaFoldDB" id="A0A7Y2E973"/>